<dbReference type="InterPro" id="IPR057326">
    <property type="entry name" value="KR_dom"/>
</dbReference>
<accession>A0A6H9YV48</accession>
<comment type="similarity">
    <text evidence="1">Belongs to the short-chain dehydrogenases/reductases (SDR) family.</text>
</comment>
<protein>
    <submittedName>
        <fullName evidence="4">Glucose 1-dehydrogenase</fullName>
        <ecNumber evidence="4">1.1.1.47</ecNumber>
    </submittedName>
</protein>
<gene>
    <name evidence="4" type="ORF">F8566_01735</name>
</gene>
<keyword evidence="2 4" id="KW-0560">Oxidoreductase</keyword>
<dbReference type="AlphaFoldDB" id="A0A6H9YV48"/>
<dbReference type="PANTHER" id="PTHR42760:SF133">
    <property type="entry name" value="3-OXOACYL-[ACYL-CARRIER-PROTEIN] REDUCTASE"/>
    <property type="match status" value="1"/>
</dbReference>
<evidence type="ECO:0000256" key="2">
    <source>
        <dbReference type="ARBA" id="ARBA00023002"/>
    </source>
</evidence>
<dbReference type="PRINTS" id="PR00081">
    <property type="entry name" value="GDHRDH"/>
</dbReference>
<proteinExistence type="inferred from homology"/>
<dbReference type="InterPro" id="IPR002347">
    <property type="entry name" value="SDR_fam"/>
</dbReference>
<dbReference type="InterPro" id="IPR020904">
    <property type="entry name" value="Sc_DH/Rdtase_CS"/>
</dbReference>
<dbReference type="NCBIfam" id="NF005559">
    <property type="entry name" value="PRK07231.1"/>
    <property type="match status" value="1"/>
</dbReference>
<evidence type="ECO:0000313" key="5">
    <source>
        <dbReference type="Proteomes" id="UP000468735"/>
    </source>
</evidence>
<dbReference type="EC" id="1.1.1.47" evidence="4"/>
<dbReference type="Gene3D" id="3.40.50.720">
    <property type="entry name" value="NAD(P)-binding Rossmann-like Domain"/>
    <property type="match status" value="1"/>
</dbReference>
<dbReference type="PANTHER" id="PTHR42760">
    <property type="entry name" value="SHORT-CHAIN DEHYDROGENASES/REDUCTASES FAMILY MEMBER"/>
    <property type="match status" value="1"/>
</dbReference>
<name>A0A6H9YV48_9ACTN</name>
<dbReference type="InterPro" id="IPR036291">
    <property type="entry name" value="NAD(P)-bd_dom_sf"/>
</dbReference>
<dbReference type="CDD" id="cd05233">
    <property type="entry name" value="SDR_c"/>
    <property type="match status" value="1"/>
</dbReference>
<dbReference type="GO" id="GO:0047936">
    <property type="term" value="F:glucose 1-dehydrogenase [NAD(P)+] activity"/>
    <property type="evidence" value="ECO:0007669"/>
    <property type="project" value="UniProtKB-EC"/>
</dbReference>
<organism evidence="4 5">
    <name type="scientific">Actinomadura rudentiformis</name>
    <dbReference type="NCBI Taxonomy" id="359158"/>
    <lineage>
        <taxon>Bacteria</taxon>
        <taxon>Bacillati</taxon>
        <taxon>Actinomycetota</taxon>
        <taxon>Actinomycetes</taxon>
        <taxon>Streptosporangiales</taxon>
        <taxon>Thermomonosporaceae</taxon>
        <taxon>Actinomadura</taxon>
    </lineage>
</organism>
<dbReference type="PROSITE" id="PS00061">
    <property type="entry name" value="ADH_SHORT"/>
    <property type="match status" value="1"/>
</dbReference>
<reference evidence="4 5" key="1">
    <citation type="submission" date="2019-09" db="EMBL/GenBank/DDBJ databases">
        <title>Actinomadura physcomitrii sp. nov., a novel actinomycete isolated from moss [Physcomitrium sphaericum (Ludw) Fuernr].</title>
        <authorList>
            <person name="Zhuang X."/>
            <person name="Liu C."/>
        </authorList>
    </citation>
    <scope>NUCLEOTIDE SEQUENCE [LARGE SCALE GENOMIC DNA]</scope>
    <source>
        <strain evidence="4 5">HMC1</strain>
    </source>
</reference>
<feature type="domain" description="Ketoreductase" evidence="3">
    <location>
        <begin position="21"/>
        <end position="202"/>
    </location>
</feature>
<dbReference type="OrthoDB" id="9803333at2"/>
<sequence length="261" mass="27113">MTATGGTAAAPQGVPGRFDGRVAVVTGGGSGIGLATASRLHQEGARIAIAGRDEQRLRQAAASIGEDVLAVPTDVAKPQEIDQLLSAVAQAYGRIDVLFVNAGLKTFRPLPDTTEEFFDEVFSVNAKGVFFTLQKAAPHLNDGASVILCGLAPVDPAWRRPGTGVYTASKAALRSFARTAAAELAPRGIRVNTVNPGPIDVPSATHLPPDLLADRMRRMADAAPMKRLGRPEEVAGVVAFLASSDASYVTGQEITVDGGMS</sequence>
<keyword evidence="5" id="KW-1185">Reference proteome</keyword>
<dbReference type="PRINTS" id="PR00080">
    <property type="entry name" value="SDRFAMILY"/>
</dbReference>
<dbReference type="Pfam" id="PF13561">
    <property type="entry name" value="adh_short_C2"/>
    <property type="match status" value="1"/>
</dbReference>
<dbReference type="SMART" id="SM00822">
    <property type="entry name" value="PKS_KR"/>
    <property type="match status" value="1"/>
</dbReference>
<dbReference type="Proteomes" id="UP000468735">
    <property type="component" value="Unassembled WGS sequence"/>
</dbReference>
<comment type="caution">
    <text evidence="4">The sequence shown here is derived from an EMBL/GenBank/DDBJ whole genome shotgun (WGS) entry which is preliminary data.</text>
</comment>
<dbReference type="SUPFAM" id="SSF51735">
    <property type="entry name" value="NAD(P)-binding Rossmann-fold domains"/>
    <property type="match status" value="1"/>
</dbReference>
<dbReference type="EMBL" id="WBMT01000001">
    <property type="protein sequence ID" value="KAB2352431.1"/>
    <property type="molecule type" value="Genomic_DNA"/>
</dbReference>
<dbReference type="RefSeq" id="WP_151557236.1">
    <property type="nucleotide sequence ID" value="NZ_WBMT01000001.1"/>
</dbReference>
<evidence type="ECO:0000259" key="3">
    <source>
        <dbReference type="SMART" id="SM00822"/>
    </source>
</evidence>
<evidence type="ECO:0000256" key="1">
    <source>
        <dbReference type="ARBA" id="ARBA00006484"/>
    </source>
</evidence>
<evidence type="ECO:0000313" key="4">
    <source>
        <dbReference type="EMBL" id="KAB2352431.1"/>
    </source>
</evidence>
<dbReference type="FunFam" id="3.40.50.720:FF:000084">
    <property type="entry name" value="Short-chain dehydrogenase reductase"/>
    <property type="match status" value="1"/>
</dbReference>